<dbReference type="HOGENOM" id="CLU_2842702_0_0_7"/>
<name>Q72E83_NITV2</name>
<dbReference type="KEGG" id="dvu:DVU_0695"/>
<keyword evidence="2" id="KW-1185">Reference proteome</keyword>
<reference evidence="1 2" key="1">
    <citation type="journal article" date="2004" name="Nat. Biotechnol.">
        <title>The genome sequence of the anaerobic, sulfate-reducing bacterium Desulfovibrio vulgaris Hildenborough.</title>
        <authorList>
            <person name="Heidelberg J.F."/>
            <person name="Seshadri R."/>
            <person name="Haveman S.A."/>
            <person name="Hemme C.L."/>
            <person name="Paulsen I.T."/>
            <person name="Kolonay J.F."/>
            <person name="Eisen J.A."/>
            <person name="Ward N."/>
            <person name="Methe B."/>
            <person name="Brinkac L.M."/>
            <person name="Daugherty S.C."/>
            <person name="Deboy R.T."/>
            <person name="Dodson R.J."/>
            <person name="Durkin A.S."/>
            <person name="Madupu R."/>
            <person name="Nelson W.C."/>
            <person name="Sullivan S.A."/>
            <person name="Fouts D."/>
            <person name="Haft D.H."/>
            <person name="Selengut J."/>
            <person name="Peterson J.D."/>
            <person name="Davidsen T.M."/>
            <person name="Zafar N."/>
            <person name="Zhou L."/>
            <person name="Radune D."/>
            <person name="Dimitrov G."/>
            <person name="Hance M."/>
            <person name="Tran K."/>
            <person name="Khouri H."/>
            <person name="Gill J."/>
            <person name="Utterback T.R."/>
            <person name="Feldblyum T.V."/>
            <person name="Wall J.D."/>
            <person name="Voordouw G."/>
            <person name="Fraser C.M."/>
        </authorList>
    </citation>
    <scope>NUCLEOTIDE SEQUENCE [LARGE SCALE GENOMIC DNA]</scope>
    <source>
        <strain evidence="2">ATCC 29579 / DSM 644 / NCIMB 8303 / VKM B-1760 / Hildenborough</strain>
    </source>
</reference>
<dbReference type="EMBL" id="AE017285">
    <property type="protein sequence ID" value="AAS95176.1"/>
    <property type="molecule type" value="Genomic_DNA"/>
</dbReference>
<proteinExistence type="predicted"/>
<evidence type="ECO:0000313" key="1">
    <source>
        <dbReference type="EMBL" id="AAS95176.1"/>
    </source>
</evidence>
<protein>
    <submittedName>
        <fullName evidence="1">Uncharacterized protein</fullName>
    </submittedName>
</protein>
<evidence type="ECO:0000313" key="2">
    <source>
        <dbReference type="Proteomes" id="UP000002194"/>
    </source>
</evidence>
<sequence length="65" mass="7378">MALLTFHASIIDMDLVAEPDRLFFLAVEHFRECPPTEDQRDDQADEERRCATTCAFATVFVVCIG</sequence>
<dbReference type="EnsemblBacteria" id="AAS95176">
    <property type="protein sequence ID" value="AAS95176"/>
    <property type="gene ID" value="DVU_0695"/>
</dbReference>
<dbReference type="Proteomes" id="UP000002194">
    <property type="component" value="Chromosome"/>
</dbReference>
<gene>
    <name evidence="1" type="ordered locus">DVU_0695</name>
</gene>
<organism evidence="1 2">
    <name type="scientific">Nitratidesulfovibrio vulgaris (strain ATCC 29579 / DSM 644 / CCUG 34227 / NCIMB 8303 / VKM B-1760 / Hildenborough)</name>
    <name type="common">Desulfovibrio vulgaris</name>
    <dbReference type="NCBI Taxonomy" id="882"/>
    <lineage>
        <taxon>Bacteria</taxon>
        <taxon>Pseudomonadati</taxon>
        <taxon>Thermodesulfobacteriota</taxon>
        <taxon>Desulfovibrionia</taxon>
        <taxon>Desulfovibrionales</taxon>
        <taxon>Desulfovibrionaceae</taxon>
        <taxon>Nitratidesulfovibrio</taxon>
    </lineage>
</organism>
<dbReference type="AlphaFoldDB" id="Q72E83"/>
<accession>Q72E83</accession>
<dbReference type="PaxDb" id="882-DVU_0695"/>